<feature type="chain" id="PRO_5015410386" evidence="6">
    <location>
        <begin position="22"/>
        <end position="569"/>
    </location>
</feature>
<keyword evidence="6" id="KW-0732">Signal</keyword>
<dbReference type="InterPro" id="IPR006685">
    <property type="entry name" value="MscS_channel_2nd"/>
</dbReference>
<evidence type="ECO:0000256" key="3">
    <source>
        <dbReference type="ARBA" id="ARBA00022989"/>
    </source>
</evidence>
<evidence type="ECO:0000256" key="1">
    <source>
        <dbReference type="ARBA" id="ARBA00004370"/>
    </source>
</evidence>
<dbReference type="InterPro" id="IPR023408">
    <property type="entry name" value="MscS_beta-dom_sf"/>
</dbReference>
<dbReference type="EMBL" id="PTJC01000005">
    <property type="protein sequence ID" value="PPK88428.1"/>
    <property type="molecule type" value="Genomic_DNA"/>
</dbReference>
<feature type="transmembrane region" description="Helical" evidence="5">
    <location>
        <begin position="267"/>
        <end position="293"/>
    </location>
</feature>
<accession>A0A2S6IAB1</accession>
<comment type="caution">
    <text evidence="8">The sequence shown here is derived from an EMBL/GenBank/DDBJ whole genome shotgun (WGS) entry which is preliminary data.</text>
</comment>
<evidence type="ECO:0000256" key="2">
    <source>
        <dbReference type="ARBA" id="ARBA00022692"/>
    </source>
</evidence>
<dbReference type="RefSeq" id="WP_104418975.1">
    <property type="nucleotide sequence ID" value="NZ_PTJC01000005.1"/>
</dbReference>
<feature type="transmembrane region" description="Helical" evidence="5">
    <location>
        <begin position="379"/>
        <end position="398"/>
    </location>
</feature>
<gene>
    <name evidence="8" type="ORF">CLV84_1395</name>
</gene>
<dbReference type="Gene3D" id="2.30.30.60">
    <property type="match status" value="1"/>
</dbReference>
<dbReference type="Pfam" id="PF00924">
    <property type="entry name" value="MS_channel_2nd"/>
    <property type="match status" value="1"/>
</dbReference>
<dbReference type="PANTHER" id="PTHR30566:SF25">
    <property type="entry name" value="INNER MEMBRANE PROTEIN"/>
    <property type="match status" value="1"/>
</dbReference>
<dbReference type="GO" id="GO:0008381">
    <property type="term" value="F:mechanosensitive monoatomic ion channel activity"/>
    <property type="evidence" value="ECO:0007669"/>
    <property type="project" value="UniProtKB-ARBA"/>
</dbReference>
<dbReference type="PANTHER" id="PTHR30566">
    <property type="entry name" value="YNAI-RELATED MECHANOSENSITIVE ION CHANNEL"/>
    <property type="match status" value="1"/>
</dbReference>
<keyword evidence="3 5" id="KW-1133">Transmembrane helix</keyword>
<organism evidence="8 9">
    <name type="scientific">Neolewinella xylanilytica</name>
    <dbReference type="NCBI Taxonomy" id="1514080"/>
    <lineage>
        <taxon>Bacteria</taxon>
        <taxon>Pseudomonadati</taxon>
        <taxon>Bacteroidota</taxon>
        <taxon>Saprospiria</taxon>
        <taxon>Saprospirales</taxon>
        <taxon>Lewinellaceae</taxon>
        <taxon>Neolewinella</taxon>
    </lineage>
</organism>
<keyword evidence="2 5" id="KW-0812">Transmembrane</keyword>
<feature type="signal peptide" evidence="6">
    <location>
        <begin position="1"/>
        <end position="21"/>
    </location>
</feature>
<feature type="domain" description="Mechanosensitive ion channel MscS" evidence="7">
    <location>
        <begin position="402"/>
        <end position="466"/>
    </location>
</feature>
<feature type="transmembrane region" description="Helical" evidence="5">
    <location>
        <begin position="352"/>
        <end position="373"/>
    </location>
</feature>
<keyword evidence="4 5" id="KW-0472">Membrane</keyword>
<reference evidence="8 9" key="1">
    <citation type="submission" date="2018-02" db="EMBL/GenBank/DDBJ databases">
        <title>Genomic Encyclopedia of Archaeal and Bacterial Type Strains, Phase II (KMG-II): from individual species to whole genera.</title>
        <authorList>
            <person name="Goeker M."/>
        </authorList>
    </citation>
    <scope>NUCLEOTIDE SEQUENCE [LARGE SCALE GENOMIC DNA]</scope>
    <source>
        <strain evidence="8 9">DSM 29526</strain>
    </source>
</reference>
<dbReference type="GO" id="GO:0016020">
    <property type="term" value="C:membrane"/>
    <property type="evidence" value="ECO:0007669"/>
    <property type="project" value="UniProtKB-SubCell"/>
</dbReference>
<evidence type="ECO:0000256" key="5">
    <source>
        <dbReference type="SAM" id="Phobius"/>
    </source>
</evidence>
<evidence type="ECO:0000313" key="9">
    <source>
        <dbReference type="Proteomes" id="UP000237662"/>
    </source>
</evidence>
<dbReference type="Gene3D" id="1.10.287.1260">
    <property type="match status" value="1"/>
</dbReference>
<dbReference type="AlphaFoldDB" id="A0A2S6IAB1"/>
<dbReference type="SUPFAM" id="SSF50182">
    <property type="entry name" value="Sm-like ribonucleoproteins"/>
    <property type="match status" value="1"/>
</dbReference>
<protein>
    <submittedName>
        <fullName evidence="8">Small-conductance mechanosensitive channel</fullName>
    </submittedName>
</protein>
<proteinExistence type="predicted"/>
<evidence type="ECO:0000313" key="8">
    <source>
        <dbReference type="EMBL" id="PPK88428.1"/>
    </source>
</evidence>
<evidence type="ECO:0000259" key="7">
    <source>
        <dbReference type="Pfam" id="PF00924"/>
    </source>
</evidence>
<comment type="subcellular location">
    <subcellularLocation>
        <location evidence="1">Membrane</location>
    </subcellularLocation>
</comment>
<feature type="transmembrane region" description="Helical" evidence="5">
    <location>
        <begin position="299"/>
        <end position="320"/>
    </location>
</feature>
<dbReference type="OrthoDB" id="9792218at2"/>
<dbReference type="Proteomes" id="UP000237662">
    <property type="component" value="Unassembled WGS sequence"/>
</dbReference>
<name>A0A2S6IAB1_9BACT</name>
<feature type="transmembrane region" description="Helical" evidence="5">
    <location>
        <begin position="226"/>
        <end position="246"/>
    </location>
</feature>
<evidence type="ECO:0000256" key="6">
    <source>
        <dbReference type="SAM" id="SignalP"/>
    </source>
</evidence>
<dbReference type="InterPro" id="IPR010920">
    <property type="entry name" value="LSM_dom_sf"/>
</dbReference>
<keyword evidence="9" id="KW-1185">Reference proteome</keyword>
<sequence>MRTFCYLLFFLPGILWSQSGAPDTLPTRDTVVQSVPTSLPDTLALGEYAEAYFQLERLNTGLPDRPTTINLRTPQAAMEHFILSAREGDFASAAFALNLNLMPARVQPQEAAVLAEKLSYVLDQRVSLSWDALPDRADGQVNVASAGKQAVAGQPRRLISFGQLSQGDRDIQLNLQRVRVGEQAPIWVIAAPTVENIEALYAEFGPTWLDRNVPDWADQIVLGISLWKVVAVLFLGFLCYLLFLLIRTITKRLLNRSESEWLTDLSTHIATPTALALSIFVFYLCMNNLLSIAGGWSPYLYALLLVVVVGTVTWLVMSVIDYVMERLTETQVEDVSDEENMESRRTLTTISVARRVITFVVIVVGIGVITSQFPSLQNLGVSLLASAGLATILLGIAAQPTLGNIMAGLQIAITKPARIGDSVIFEGEYGTIEEIRFTYLVIKTWDARRLIIPLKYFITHPFQNWSMNDPHMLKPIVLHADFKTDVDRVREKFSELLKGHDLYDGESEPSVQVVDSDTTAMEIRCLVSARDSSSAWELHCDLREGMIRFLAGLSDGTALPREREQKVVE</sequence>
<evidence type="ECO:0000256" key="4">
    <source>
        <dbReference type="ARBA" id="ARBA00023136"/>
    </source>
</evidence>